<feature type="transmembrane region" description="Helical" evidence="10">
    <location>
        <begin position="18"/>
        <end position="37"/>
    </location>
</feature>
<dbReference type="Gene3D" id="1.20.1250.20">
    <property type="entry name" value="MFS general substrate transporter like domains"/>
    <property type="match status" value="2"/>
</dbReference>
<dbReference type="PRINTS" id="PR00171">
    <property type="entry name" value="SUGRTRNSPORT"/>
</dbReference>
<dbReference type="InterPro" id="IPR020846">
    <property type="entry name" value="MFS_dom"/>
</dbReference>
<dbReference type="InterPro" id="IPR050814">
    <property type="entry name" value="Myo-inositol_Transporter"/>
</dbReference>
<evidence type="ECO:0000256" key="5">
    <source>
        <dbReference type="ARBA" id="ARBA00022597"/>
    </source>
</evidence>
<protein>
    <submittedName>
        <fullName evidence="12">Sugar porter family MFS transporter</fullName>
    </submittedName>
</protein>
<dbReference type="PROSITE" id="PS00216">
    <property type="entry name" value="SUGAR_TRANSPORT_1"/>
    <property type="match status" value="2"/>
</dbReference>
<accession>A0AAE3M404</accession>
<keyword evidence="4" id="KW-1003">Cell membrane</keyword>
<feature type="domain" description="Major facilitator superfamily (MFS) profile" evidence="11">
    <location>
        <begin position="21"/>
        <end position="445"/>
    </location>
</feature>
<dbReference type="NCBIfam" id="TIGR00879">
    <property type="entry name" value="SP"/>
    <property type="match status" value="1"/>
</dbReference>
<dbReference type="FunFam" id="1.20.1250.20:FF:000218">
    <property type="entry name" value="facilitated trehalose transporter Tret1"/>
    <property type="match status" value="1"/>
</dbReference>
<keyword evidence="13" id="KW-1185">Reference proteome</keyword>
<dbReference type="Proteomes" id="UP001209229">
    <property type="component" value="Unassembled WGS sequence"/>
</dbReference>
<feature type="transmembrane region" description="Helical" evidence="10">
    <location>
        <begin position="146"/>
        <end position="167"/>
    </location>
</feature>
<comment type="similarity">
    <text evidence="2 9">Belongs to the major facilitator superfamily. Sugar transporter (TC 2.A.1.1) family.</text>
</comment>
<evidence type="ECO:0000259" key="11">
    <source>
        <dbReference type="PROSITE" id="PS50850"/>
    </source>
</evidence>
<keyword evidence="7 10" id="KW-1133">Transmembrane helix</keyword>
<organism evidence="12 13">
    <name type="scientific">Plebeiibacterium sediminum</name>
    <dbReference type="NCBI Taxonomy" id="2992112"/>
    <lineage>
        <taxon>Bacteria</taxon>
        <taxon>Pseudomonadati</taxon>
        <taxon>Bacteroidota</taxon>
        <taxon>Bacteroidia</taxon>
        <taxon>Marinilabiliales</taxon>
        <taxon>Marinilabiliaceae</taxon>
        <taxon>Plebeiibacterium</taxon>
    </lineage>
</organism>
<evidence type="ECO:0000256" key="9">
    <source>
        <dbReference type="RuleBase" id="RU003346"/>
    </source>
</evidence>
<dbReference type="InterPro" id="IPR036259">
    <property type="entry name" value="MFS_trans_sf"/>
</dbReference>
<dbReference type="PANTHER" id="PTHR48020:SF12">
    <property type="entry name" value="PROTON MYO-INOSITOL COTRANSPORTER"/>
    <property type="match status" value="1"/>
</dbReference>
<keyword evidence="3 9" id="KW-0813">Transport</keyword>
<dbReference type="PROSITE" id="PS00217">
    <property type="entry name" value="SUGAR_TRANSPORT_2"/>
    <property type="match status" value="1"/>
</dbReference>
<evidence type="ECO:0000313" key="12">
    <source>
        <dbReference type="EMBL" id="MCW3786851.1"/>
    </source>
</evidence>
<dbReference type="Pfam" id="PF00083">
    <property type="entry name" value="Sugar_tr"/>
    <property type="match status" value="1"/>
</dbReference>
<dbReference type="InterPro" id="IPR003663">
    <property type="entry name" value="Sugar/inositol_transpt"/>
</dbReference>
<evidence type="ECO:0000256" key="6">
    <source>
        <dbReference type="ARBA" id="ARBA00022692"/>
    </source>
</evidence>
<dbReference type="GO" id="GO:0022857">
    <property type="term" value="F:transmembrane transporter activity"/>
    <property type="evidence" value="ECO:0007669"/>
    <property type="project" value="InterPro"/>
</dbReference>
<feature type="transmembrane region" description="Helical" evidence="10">
    <location>
        <begin position="57"/>
        <end position="76"/>
    </location>
</feature>
<dbReference type="PANTHER" id="PTHR48020">
    <property type="entry name" value="PROTON MYO-INOSITOL COTRANSPORTER"/>
    <property type="match status" value="1"/>
</dbReference>
<feature type="transmembrane region" description="Helical" evidence="10">
    <location>
        <begin position="354"/>
        <end position="377"/>
    </location>
</feature>
<evidence type="ECO:0000256" key="1">
    <source>
        <dbReference type="ARBA" id="ARBA00004651"/>
    </source>
</evidence>
<dbReference type="InterPro" id="IPR005828">
    <property type="entry name" value="MFS_sugar_transport-like"/>
</dbReference>
<sequence>MEAKYNVTNLSKMKQFNIFRLSLLIAMGGFLFGYDIAMMSGPTAQIQKLFNLSDSSLGFTVAIAIIGTIIGTVIIGKPAEKYGRKRSLLFLSGMFALSAIGSALAQSWYILMFFRFITGIFLGSTTVVTPMFIAEISPANKRGTLVLLNQFLVVFSIFLAYVINYVISQGFAGETWRLMIGVEAVPAIIYFVLLFTVPESPRWLVNKDRKAEALHVFESIGAKDPNKELNSVIKAIEAETHLEHGNLFVKENRFPIILTILIAAFNQLAGINAIMIYAPRVFEMAGFANDSALLQSISIGLTNLAFTFLAMFLIDRYGRRTLLMVGSVGMIFFLSMLAKAFYTNNFTEFGGYGVMIYLMGFIAFFAFSQGAVLWVFISEIFPNKIRSKGQALGSFTHWIMAAALIWGFPIVAEMPGIGGGFSFAFFAVMMVLHFFFAWKLMPETKGKSLEEIQHELQNRSQKSVETHTI</sequence>
<feature type="transmembrane region" description="Helical" evidence="10">
    <location>
        <begin position="389"/>
        <end position="411"/>
    </location>
</feature>
<feature type="transmembrane region" description="Helical" evidence="10">
    <location>
        <begin position="256"/>
        <end position="278"/>
    </location>
</feature>
<comment type="subcellular location">
    <subcellularLocation>
        <location evidence="1">Cell membrane</location>
        <topology evidence="1">Multi-pass membrane protein</topology>
    </subcellularLocation>
</comment>
<evidence type="ECO:0000256" key="10">
    <source>
        <dbReference type="SAM" id="Phobius"/>
    </source>
</evidence>
<dbReference type="InterPro" id="IPR005829">
    <property type="entry name" value="Sugar_transporter_CS"/>
</dbReference>
<evidence type="ECO:0000256" key="8">
    <source>
        <dbReference type="ARBA" id="ARBA00023136"/>
    </source>
</evidence>
<dbReference type="GO" id="GO:0005886">
    <property type="term" value="C:plasma membrane"/>
    <property type="evidence" value="ECO:0007669"/>
    <property type="project" value="UniProtKB-SubCell"/>
</dbReference>
<dbReference type="SUPFAM" id="SSF103473">
    <property type="entry name" value="MFS general substrate transporter"/>
    <property type="match status" value="1"/>
</dbReference>
<evidence type="ECO:0000313" key="13">
    <source>
        <dbReference type="Proteomes" id="UP001209229"/>
    </source>
</evidence>
<feature type="transmembrane region" description="Helical" evidence="10">
    <location>
        <begin position="179"/>
        <end position="197"/>
    </location>
</feature>
<feature type="transmembrane region" description="Helical" evidence="10">
    <location>
        <begin position="88"/>
        <end position="110"/>
    </location>
</feature>
<feature type="transmembrane region" description="Helical" evidence="10">
    <location>
        <begin position="293"/>
        <end position="314"/>
    </location>
</feature>
<proteinExistence type="inferred from homology"/>
<name>A0AAE3M404_9BACT</name>
<comment type="caution">
    <text evidence="12">The sequence shown here is derived from an EMBL/GenBank/DDBJ whole genome shotgun (WGS) entry which is preliminary data.</text>
</comment>
<dbReference type="EMBL" id="JAPDPJ010000020">
    <property type="protein sequence ID" value="MCW3786851.1"/>
    <property type="molecule type" value="Genomic_DNA"/>
</dbReference>
<feature type="transmembrane region" description="Helical" evidence="10">
    <location>
        <begin position="321"/>
        <end position="342"/>
    </location>
</feature>
<feature type="transmembrane region" description="Helical" evidence="10">
    <location>
        <begin position="116"/>
        <end position="134"/>
    </location>
</feature>
<evidence type="ECO:0000256" key="2">
    <source>
        <dbReference type="ARBA" id="ARBA00010992"/>
    </source>
</evidence>
<keyword evidence="5" id="KW-0762">Sugar transport</keyword>
<dbReference type="PROSITE" id="PS50850">
    <property type="entry name" value="MFS"/>
    <property type="match status" value="1"/>
</dbReference>
<feature type="transmembrane region" description="Helical" evidence="10">
    <location>
        <begin position="417"/>
        <end position="438"/>
    </location>
</feature>
<reference evidence="12" key="1">
    <citation type="submission" date="2022-10" db="EMBL/GenBank/DDBJ databases">
        <authorList>
            <person name="Yu W.X."/>
        </authorList>
    </citation>
    <scope>NUCLEOTIDE SEQUENCE</scope>
    <source>
        <strain evidence="12">AAT</strain>
    </source>
</reference>
<evidence type="ECO:0000256" key="3">
    <source>
        <dbReference type="ARBA" id="ARBA00022448"/>
    </source>
</evidence>
<gene>
    <name evidence="12" type="ORF">OM075_10260</name>
</gene>
<evidence type="ECO:0000256" key="4">
    <source>
        <dbReference type="ARBA" id="ARBA00022475"/>
    </source>
</evidence>
<keyword evidence="6 10" id="KW-0812">Transmembrane</keyword>
<dbReference type="AlphaFoldDB" id="A0AAE3M404"/>
<evidence type="ECO:0000256" key="7">
    <source>
        <dbReference type="ARBA" id="ARBA00022989"/>
    </source>
</evidence>
<keyword evidence="8 10" id="KW-0472">Membrane</keyword>